<organism evidence="7 8">
    <name type="scientific">Streptomyces zagrosensis</name>
    <dbReference type="NCBI Taxonomy" id="1042984"/>
    <lineage>
        <taxon>Bacteria</taxon>
        <taxon>Bacillati</taxon>
        <taxon>Actinomycetota</taxon>
        <taxon>Actinomycetes</taxon>
        <taxon>Kitasatosporales</taxon>
        <taxon>Streptomycetaceae</taxon>
        <taxon>Streptomyces</taxon>
    </lineage>
</organism>
<evidence type="ECO:0000256" key="5">
    <source>
        <dbReference type="ARBA" id="ARBA00023052"/>
    </source>
</evidence>
<feature type="non-terminal residue" evidence="7">
    <location>
        <position position="426"/>
    </location>
</feature>
<protein>
    <submittedName>
        <fullName evidence="7">Deoxyxylulose-5-phosphate synthase</fullName>
    </submittedName>
</protein>
<feature type="compositionally biased region" description="Basic and acidic residues" evidence="6">
    <location>
        <begin position="248"/>
        <end position="258"/>
    </location>
</feature>
<dbReference type="EMBL" id="JACHJL010000009">
    <property type="protein sequence ID" value="MBB5936983.1"/>
    <property type="molecule type" value="Genomic_DNA"/>
</dbReference>
<keyword evidence="5" id="KW-0786">Thiamine pyrophosphate</keyword>
<evidence type="ECO:0000313" key="8">
    <source>
        <dbReference type="Proteomes" id="UP000588098"/>
    </source>
</evidence>
<accession>A0A7W9QB27</accession>
<keyword evidence="3" id="KW-0808">Transferase</keyword>
<evidence type="ECO:0000256" key="3">
    <source>
        <dbReference type="ARBA" id="ARBA00022679"/>
    </source>
</evidence>
<comment type="caution">
    <text evidence="7">The sequence shown here is derived from an EMBL/GenBank/DDBJ whole genome shotgun (WGS) entry which is preliminary data.</text>
</comment>
<evidence type="ECO:0000256" key="6">
    <source>
        <dbReference type="SAM" id="MobiDB-lite"/>
    </source>
</evidence>
<dbReference type="PANTHER" id="PTHR43322:SF5">
    <property type="entry name" value="1-DEOXY-D-XYLULOSE-5-PHOSPHATE SYNTHASE, CHLOROPLASTIC"/>
    <property type="match status" value="1"/>
</dbReference>
<comment type="cofactor">
    <cofactor evidence="1">
        <name>Mg(2+)</name>
        <dbReference type="ChEBI" id="CHEBI:18420"/>
    </cofactor>
</comment>
<dbReference type="Gene3D" id="3.40.50.970">
    <property type="match status" value="1"/>
</dbReference>
<keyword evidence="4" id="KW-0460">Magnesium</keyword>
<dbReference type="InterPro" id="IPR029061">
    <property type="entry name" value="THDP-binding"/>
</dbReference>
<name>A0A7W9QB27_9ACTN</name>
<proteinExistence type="predicted"/>
<dbReference type="InterPro" id="IPR005477">
    <property type="entry name" value="Dxylulose-5-P_synthase"/>
</dbReference>
<feature type="compositionally biased region" description="Low complexity" evidence="6">
    <location>
        <begin position="357"/>
        <end position="383"/>
    </location>
</feature>
<dbReference type="GO" id="GO:0005829">
    <property type="term" value="C:cytosol"/>
    <property type="evidence" value="ECO:0007669"/>
    <property type="project" value="TreeGrafter"/>
</dbReference>
<dbReference type="GO" id="GO:0008661">
    <property type="term" value="F:1-deoxy-D-xylulose-5-phosphate synthase activity"/>
    <property type="evidence" value="ECO:0007669"/>
    <property type="project" value="InterPro"/>
</dbReference>
<dbReference type="AlphaFoldDB" id="A0A7W9QB27"/>
<evidence type="ECO:0000256" key="1">
    <source>
        <dbReference type="ARBA" id="ARBA00001946"/>
    </source>
</evidence>
<dbReference type="Proteomes" id="UP000588098">
    <property type="component" value="Unassembled WGS sequence"/>
</dbReference>
<feature type="compositionally biased region" description="Low complexity" evidence="6">
    <location>
        <begin position="206"/>
        <end position="222"/>
    </location>
</feature>
<evidence type="ECO:0000256" key="4">
    <source>
        <dbReference type="ARBA" id="ARBA00022842"/>
    </source>
</evidence>
<dbReference type="RefSeq" id="WP_281392798.1">
    <property type="nucleotide sequence ID" value="NZ_JACHJL010000009.1"/>
</dbReference>
<feature type="region of interest" description="Disordered" evidence="6">
    <location>
        <begin position="239"/>
        <end position="259"/>
    </location>
</feature>
<keyword evidence="8" id="KW-1185">Reference proteome</keyword>
<feature type="region of interest" description="Disordered" evidence="6">
    <location>
        <begin position="191"/>
        <end position="227"/>
    </location>
</feature>
<feature type="region of interest" description="Disordered" evidence="6">
    <location>
        <begin position="355"/>
        <end position="389"/>
    </location>
</feature>
<reference evidence="7 8" key="1">
    <citation type="submission" date="2020-08" db="EMBL/GenBank/DDBJ databases">
        <title>Genomic Encyclopedia of Type Strains, Phase III (KMG-III): the genomes of soil and plant-associated and newly described type strains.</title>
        <authorList>
            <person name="Whitman W."/>
        </authorList>
    </citation>
    <scope>NUCLEOTIDE SEQUENCE [LARGE SCALE GENOMIC DNA]</scope>
    <source>
        <strain evidence="7 8">CECT 8305</strain>
    </source>
</reference>
<evidence type="ECO:0000313" key="7">
    <source>
        <dbReference type="EMBL" id="MBB5936983.1"/>
    </source>
</evidence>
<dbReference type="SUPFAM" id="SSF52518">
    <property type="entry name" value="Thiamin diphosphate-binding fold (THDP-binding)"/>
    <property type="match status" value="1"/>
</dbReference>
<sequence length="426" mass="43533">MTLRPDGPARPAATPLLDTLAGPDTLRAVPVSRLLALAAEIRVCMRQAVSRPAGQLGPELGVVELTIALHRVFDSPRDRLLWDTGQRSYAHKLLTGCRDAARARSRGPTGELARQAAPYDVIETAHAGTALSYADGFAKAHRLRGLRDRYVVAVVGSEALVGGMAWEALNNIAAARDLPLVIVLHDHVPGHEAPNGGTPSDGALDGGTPSDGTPSGGARSDGATGGGLAQHLATLRARRQSGAVSFERAPKPAGDARHGILSTSGPSVVISQTGVLVQTPHAPAMATGDRGVGSVGSPAPTATRAHDTLRARSLFDDLGFAYVGPVDGHDVVAVESALRRAKAFGGPAIVHCVTRQPPADGADPTADTAAGTAAGTTGTSAAGHLPAVSPADPALGPSWTSVFSDEMVRVGAEREDVVGITAAMLQ</sequence>
<comment type="subunit">
    <text evidence="2">Homodimer.</text>
</comment>
<dbReference type="GO" id="GO:0016114">
    <property type="term" value="P:terpenoid biosynthetic process"/>
    <property type="evidence" value="ECO:0007669"/>
    <property type="project" value="InterPro"/>
</dbReference>
<dbReference type="Pfam" id="PF13292">
    <property type="entry name" value="DXP_synthase_N"/>
    <property type="match status" value="2"/>
</dbReference>
<dbReference type="GO" id="GO:0019288">
    <property type="term" value="P:isopentenyl diphosphate biosynthetic process, methylerythritol 4-phosphate pathway"/>
    <property type="evidence" value="ECO:0007669"/>
    <property type="project" value="TreeGrafter"/>
</dbReference>
<gene>
    <name evidence="7" type="ORF">FHS42_004060</name>
</gene>
<dbReference type="GO" id="GO:0000287">
    <property type="term" value="F:magnesium ion binding"/>
    <property type="evidence" value="ECO:0007669"/>
    <property type="project" value="UniProtKB-ARBA"/>
</dbReference>
<evidence type="ECO:0000256" key="2">
    <source>
        <dbReference type="ARBA" id="ARBA00011738"/>
    </source>
</evidence>
<dbReference type="PANTHER" id="PTHR43322">
    <property type="entry name" value="1-D-DEOXYXYLULOSE 5-PHOSPHATE SYNTHASE-RELATED"/>
    <property type="match status" value="1"/>
</dbReference>